<dbReference type="Gene3D" id="2.130.10.10">
    <property type="entry name" value="YVTN repeat-like/Quinoprotein amine dehydrogenase"/>
    <property type="match status" value="2"/>
</dbReference>
<dbReference type="InterPro" id="IPR053826">
    <property type="entry name" value="WDR75"/>
</dbReference>
<keyword evidence="3" id="KW-0698">rRNA processing</keyword>
<gene>
    <name evidence="11" type="ORF">V7S43_011759</name>
</gene>
<name>A0ABD3F9D3_9STRA</name>
<evidence type="ECO:0000256" key="9">
    <source>
        <dbReference type="SAM" id="MobiDB-lite"/>
    </source>
</evidence>
<comment type="caution">
    <text evidence="11">The sequence shown here is derived from an EMBL/GenBank/DDBJ whole genome shotgun (WGS) entry which is preliminary data.</text>
</comment>
<evidence type="ECO:0000256" key="6">
    <source>
        <dbReference type="ARBA" id="ARBA00023163"/>
    </source>
</evidence>
<evidence type="ECO:0000256" key="1">
    <source>
        <dbReference type="ARBA" id="ARBA00004604"/>
    </source>
</evidence>
<keyword evidence="7" id="KW-0539">Nucleus</keyword>
<evidence type="ECO:0000256" key="7">
    <source>
        <dbReference type="ARBA" id="ARBA00023242"/>
    </source>
</evidence>
<accession>A0ABD3F9D3</accession>
<feature type="domain" description="WD repeat-containing protein 75 second beta-propeller" evidence="10">
    <location>
        <begin position="366"/>
        <end position="651"/>
    </location>
</feature>
<dbReference type="GO" id="GO:0006364">
    <property type="term" value="P:rRNA processing"/>
    <property type="evidence" value="ECO:0007669"/>
    <property type="project" value="UniProtKB-KW"/>
</dbReference>
<evidence type="ECO:0000256" key="2">
    <source>
        <dbReference type="ARBA" id="ARBA00022517"/>
    </source>
</evidence>
<keyword evidence="4 8" id="KW-0853">WD repeat</keyword>
<dbReference type="Pfam" id="PF23769">
    <property type="entry name" value="Beta-prop_WDR75_2nd"/>
    <property type="match status" value="1"/>
</dbReference>
<feature type="compositionally biased region" description="Basic and acidic residues" evidence="9">
    <location>
        <begin position="1"/>
        <end position="10"/>
    </location>
</feature>
<evidence type="ECO:0000256" key="3">
    <source>
        <dbReference type="ARBA" id="ARBA00022552"/>
    </source>
</evidence>
<dbReference type="InterPro" id="IPR001680">
    <property type="entry name" value="WD40_rpt"/>
</dbReference>
<dbReference type="Proteomes" id="UP001632037">
    <property type="component" value="Unassembled WGS sequence"/>
</dbReference>
<evidence type="ECO:0000256" key="4">
    <source>
        <dbReference type="ARBA" id="ARBA00022574"/>
    </source>
</evidence>
<dbReference type="EMBL" id="JBIMZQ010000028">
    <property type="protein sequence ID" value="KAL3663353.1"/>
    <property type="molecule type" value="Genomic_DNA"/>
</dbReference>
<dbReference type="SMART" id="SM00320">
    <property type="entry name" value="WD40"/>
    <property type="match status" value="5"/>
</dbReference>
<evidence type="ECO:0000313" key="12">
    <source>
        <dbReference type="Proteomes" id="UP001632037"/>
    </source>
</evidence>
<keyword evidence="5" id="KW-0677">Repeat</keyword>
<keyword evidence="12" id="KW-1185">Reference proteome</keyword>
<feature type="compositionally biased region" description="Basic and acidic residues" evidence="9">
    <location>
        <begin position="790"/>
        <end position="801"/>
    </location>
</feature>
<evidence type="ECO:0000313" key="11">
    <source>
        <dbReference type="EMBL" id="KAL3663353.1"/>
    </source>
</evidence>
<dbReference type="PANTHER" id="PTHR44215">
    <property type="entry name" value="WD REPEAT-CONTAINING PROTEIN 75"/>
    <property type="match status" value="1"/>
</dbReference>
<dbReference type="InterPro" id="IPR015943">
    <property type="entry name" value="WD40/YVTN_repeat-like_dom_sf"/>
</dbReference>
<dbReference type="InterPro" id="IPR057644">
    <property type="entry name" value="Beta-prop_WDR75_2nd"/>
</dbReference>
<dbReference type="InterPro" id="IPR036322">
    <property type="entry name" value="WD40_repeat_dom_sf"/>
</dbReference>
<dbReference type="SUPFAM" id="SSF50978">
    <property type="entry name" value="WD40 repeat-like"/>
    <property type="match status" value="2"/>
</dbReference>
<sequence length="862" mass="95691">MTEKLDKELELLTPPPRAPPNLSSGGLASPTLLYSSDGRYVFQRQTHVLRVLHAKSGRVLHECVRDGNRSPVTALALHPHNALQLLAAYKDGYILVWDFVEQKPLVELEVKSPVLWMASSRAKPSHLLLVVQTEPTIWNLVEFSLKTKKKCRTLFQNSKAPFMTAAMQSFLSPQGEGDQASAGDYLVLVSKNRLVTMWLSQRPGAADTSNRDVKTQKIKHLRSITCVAVSPTQREFSIGDLKGQIHRYLYQDQSDKNSFFAAKMHWHSHAVRCLQYSSDGQFLMSGGDECVLVSWHLESGRRAYLPRLPASVEVIAARQDGGVYAVALADNVLFQYNPVTREQEWEARGLARAGNSAADALPTRQLVVDPVTKSLVLNGSSGAGVVQFYEPFSDRVLETLRLSERNHVARTENEKLPVLQASHTCFSARGNELVTLHAPTKSKYGDKQALRFWSRRVDGSFFVNTAVDAPHGRARVTSVTFSPSPNGDCVVTADDQGDFKVWQKKVVEGNSVSWYCQSVVGFRNEPVTAVSFARDGSLLAVAYGSKLTLWDVATHSLRRVIPSADGAKIIQVVFPGINSPYVVMVTKGQLQVWSLLSLTLWWRYLVPKSCVVAEDALHERFLVWMDTLDKEEKKNLVLVFEAHSPVPTCVRVFDLGCRVWSAGFHPSTGDIVLLDIKGAVWRLDGPNSRSVDARRRKEAHIAAVAARNASKDGEQEAKALSDIYSAASGGNVSKKSGNKHAGPTGVAVNASAASSLFDAPAHVLPSMTALYRSFMDTMLPKPHQVVENNETEKKTTGDATRKKNKRKKKQTATEPDANENGEQRKRTKRQVEKELANTELQQKTYSKLLETFRNSKARRAWR</sequence>
<dbReference type="Pfam" id="PF23869">
    <property type="entry name" value="Beta-prop_WDR75_1st"/>
    <property type="match status" value="1"/>
</dbReference>
<reference evidence="11 12" key="1">
    <citation type="submission" date="2024-09" db="EMBL/GenBank/DDBJ databases">
        <title>Genome sequencing and assembly of Phytophthora oleae, isolate VK10A, causative agent of rot of olive drupes.</title>
        <authorList>
            <person name="Conti Taguali S."/>
            <person name="Riolo M."/>
            <person name="La Spada F."/>
            <person name="Cacciola S.O."/>
            <person name="Dionisio G."/>
        </authorList>
    </citation>
    <scope>NUCLEOTIDE SEQUENCE [LARGE SCALE GENOMIC DNA]</scope>
    <source>
        <strain evidence="11 12">VK10A</strain>
    </source>
</reference>
<feature type="repeat" description="WD" evidence="8">
    <location>
        <begin position="65"/>
        <end position="107"/>
    </location>
</feature>
<dbReference type="PROSITE" id="PS50082">
    <property type="entry name" value="WD_REPEATS_2"/>
    <property type="match status" value="2"/>
</dbReference>
<dbReference type="PANTHER" id="PTHR44215:SF1">
    <property type="entry name" value="WD REPEAT-CONTAINING PROTEIN 75"/>
    <property type="match status" value="1"/>
</dbReference>
<keyword evidence="2" id="KW-0690">Ribosome biogenesis</keyword>
<proteinExistence type="predicted"/>
<evidence type="ECO:0000256" key="8">
    <source>
        <dbReference type="PROSITE-ProRule" id="PRU00221"/>
    </source>
</evidence>
<feature type="region of interest" description="Disordered" evidence="9">
    <location>
        <begin position="783"/>
        <end position="862"/>
    </location>
</feature>
<dbReference type="AlphaFoldDB" id="A0ABD3F9D3"/>
<keyword evidence="6" id="KW-0804">Transcription</keyword>
<dbReference type="GO" id="GO:0005730">
    <property type="term" value="C:nucleolus"/>
    <property type="evidence" value="ECO:0007669"/>
    <property type="project" value="UniProtKB-SubCell"/>
</dbReference>
<feature type="compositionally biased region" description="Basic and acidic residues" evidence="9">
    <location>
        <begin position="821"/>
        <end position="836"/>
    </location>
</feature>
<feature type="region of interest" description="Disordered" evidence="9">
    <location>
        <begin position="1"/>
        <end position="25"/>
    </location>
</feature>
<comment type="subcellular location">
    <subcellularLocation>
        <location evidence="1">Nucleus</location>
        <location evidence="1">Nucleolus</location>
    </subcellularLocation>
</comment>
<feature type="repeat" description="WD" evidence="8">
    <location>
        <begin position="264"/>
        <end position="305"/>
    </location>
</feature>
<evidence type="ECO:0000259" key="10">
    <source>
        <dbReference type="Pfam" id="PF23769"/>
    </source>
</evidence>
<organism evidence="11 12">
    <name type="scientific">Phytophthora oleae</name>
    <dbReference type="NCBI Taxonomy" id="2107226"/>
    <lineage>
        <taxon>Eukaryota</taxon>
        <taxon>Sar</taxon>
        <taxon>Stramenopiles</taxon>
        <taxon>Oomycota</taxon>
        <taxon>Peronosporomycetes</taxon>
        <taxon>Peronosporales</taxon>
        <taxon>Peronosporaceae</taxon>
        <taxon>Phytophthora</taxon>
    </lineage>
</organism>
<protein>
    <recommendedName>
        <fullName evidence="10">WD repeat-containing protein 75 second beta-propeller domain-containing protein</fullName>
    </recommendedName>
</protein>
<evidence type="ECO:0000256" key="5">
    <source>
        <dbReference type="ARBA" id="ARBA00022737"/>
    </source>
</evidence>